<dbReference type="Pfam" id="PF08281">
    <property type="entry name" value="Sigma70_r4_2"/>
    <property type="match status" value="1"/>
</dbReference>
<protein>
    <submittedName>
        <fullName evidence="8">Sigma-24 (FecI-like) protein</fullName>
    </submittedName>
</protein>
<dbReference type="GO" id="GO:0006352">
    <property type="term" value="P:DNA-templated transcription initiation"/>
    <property type="evidence" value="ECO:0007669"/>
    <property type="project" value="InterPro"/>
</dbReference>
<dbReference type="eggNOG" id="COG1595">
    <property type="taxonomic scope" value="Bacteria"/>
</dbReference>
<keyword evidence="3" id="KW-0731">Sigma factor</keyword>
<dbReference type="Proteomes" id="UP000005801">
    <property type="component" value="Unassembled WGS sequence"/>
</dbReference>
<evidence type="ECO:0000259" key="6">
    <source>
        <dbReference type="Pfam" id="PF04542"/>
    </source>
</evidence>
<dbReference type="InterPro" id="IPR014284">
    <property type="entry name" value="RNA_pol_sigma-70_dom"/>
</dbReference>
<dbReference type="Pfam" id="PF04542">
    <property type="entry name" value="Sigma70_r2"/>
    <property type="match status" value="1"/>
</dbReference>
<dbReference type="GO" id="GO:0016987">
    <property type="term" value="F:sigma factor activity"/>
    <property type="evidence" value="ECO:0007669"/>
    <property type="project" value="UniProtKB-KW"/>
</dbReference>
<evidence type="ECO:0000259" key="7">
    <source>
        <dbReference type="Pfam" id="PF08281"/>
    </source>
</evidence>
<dbReference type="NCBIfam" id="TIGR02937">
    <property type="entry name" value="sigma70-ECF"/>
    <property type="match status" value="1"/>
</dbReference>
<dbReference type="RefSeq" id="WP_006969944.1">
    <property type="nucleotide sequence ID" value="NZ_ABCS01000007.1"/>
</dbReference>
<dbReference type="EMBL" id="ABCS01000007">
    <property type="protein sequence ID" value="EDM80851.1"/>
    <property type="molecule type" value="Genomic_DNA"/>
</dbReference>
<reference evidence="8 9" key="1">
    <citation type="submission" date="2007-06" db="EMBL/GenBank/DDBJ databases">
        <authorList>
            <person name="Shimkets L."/>
            <person name="Ferriera S."/>
            <person name="Johnson J."/>
            <person name="Kravitz S."/>
            <person name="Beeson K."/>
            <person name="Sutton G."/>
            <person name="Rogers Y.-H."/>
            <person name="Friedman R."/>
            <person name="Frazier M."/>
            <person name="Venter J.C."/>
        </authorList>
    </citation>
    <scope>NUCLEOTIDE SEQUENCE [LARGE SCALE GENOMIC DNA]</scope>
    <source>
        <strain evidence="8 9">SIR-1</strain>
    </source>
</reference>
<sequence length="208" mass="22998">MADNWGIDAELLAAWRRGDESAGRRLVERHLDAIARFFRNKLGDNTEDLIQQTFLALIEGKDRIREGTTVRAYLLSVAHNVLCGHLRERSRGRPVDMSITRMVDIAPSPSSVAVLRGEQRLLLMALRTLPIEHQVALELAYWEGFNAAEIARIVGVSHSAMRSRLVRARKLLGEAIEQVAESPALRDSTLGDLEGWAASLRDLGPGGG</sequence>
<name>A6FZP5_9BACT</name>
<dbReference type="GO" id="GO:0003677">
    <property type="term" value="F:DNA binding"/>
    <property type="evidence" value="ECO:0007669"/>
    <property type="project" value="UniProtKB-KW"/>
</dbReference>
<accession>A6FZP5</accession>
<evidence type="ECO:0000256" key="2">
    <source>
        <dbReference type="ARBA" id="ARBA00023015"/>
    </source>
</evidence>
<comment type="similarity">
    <text evidence="1">Belongs to the sigma-70 factor family. ECF subfamily.</text>
</comment>
<dbReference type="PANTHER" id="PTHR43133">
    <property type="entry name" value="RNA POLYMERASE ECF-TYPE SIGMA FACTO"/>
    <property type="match status" value="1"/>
</dbReference>
<gene>
    <name evidence="8" type="ORF">PPSIR1_28113</name>
</gene>
<keyword evidence="2" id="KW-0805">Transcription regulation</keyword>
<dbReference type="InterPro" id="IPR007627">
    <property type="entry name" value="RNA_pol_sigma70_r2"/>
</dbReference>
<keyword evidence="9" id="KW-1185">Reference proteome</keyword>
<feature type="domain" description="RNA polymerase sigma-70 region 2" evidence="6">
    <location>
        <begin position="26"/>
        <end position="91"/>
    </location>
</feature>
<dbReference type="CDD" id="cd06171">
    <property type="entry name" value="Sigma70_r4"/>
    <property type="match status" value="1"/>
</dbReference>
<evidence type="ECO:0000256" key="4">
    <source>
        <dbReference type="ARBA" id="ARBA00023125"/>
    </source>
</evidence>
<evidence type="ECO:0000313" key="9">
    <source>
        <dbReference type="Proteomes" id="UP000005801"/>
    </source>
</evidence>
<proteinExistence type="inferred from homology"/>
<comment type="caution">
    <text evidence="8">The sequence shown here is derived from an EMBL/GenBank/DDBJ whole genome shotgun (WGS) entry which is preliminary data.</text>
</comment>
<dbReference type="SUPFAM" id="SSF88659">
    <property type="entry name" value="Sigma3 and sigma4 domains of RNA polymerase sigma factors"/>
    <property type="match status" value="1"/>
</dbReference>
<dbReference type="InterPro" id="IPR013325">
    <property type="entry name" value="RNA_pol_sigma_r2"/>
</dbReference>
<evidence type="ECO:0000313" key="8">
    <source>
        <dbReference type="EMBL" id="EDM80851.1"/>
    </source>
</evidence>
<organism evidence="8 9">
    <name type="scientific">Plesiocystis pacifica SIR-1</name>
    <dbReference type="NCBI Taxonomy" id="391625"/>
    <lineage>
        <taxon>Bacteria</taxon>
        <taxon>Pseudomonadati</taxon>
        <taxon>Myxococcota</taxon>
        <taxon>Polyangia</taxon>
        <taxon>Nannocystales</taxon>
        <taxon>Nannocystaceae</taxon>
        <taxon>Plesiocystis</taxon>
    </lineage>
</organism>
<dbReference type="STRING" id="391625.PPSIR1_28113"/>
<dbReference type="InterPro" id="IPR036388">
    <property type="entry name" value="WH-like_DNA-bd_sf"/>
</dbReference>
<dbReference type="Gene3D" id="1.10.1740.10">
    <property type="match status" value="1"/>
</dbReference>
<dbReference type="InterPro" id="IPR013249">
    <property type="entry name" value="RNA_pol_sigma70_r4_t2"/>
</dbReference>
<keyword evidence="5" id="KW-0804">Transcription</keyword>
<evidence type="ECO:0000256" key="1">
    <source>
        <dbReference type="ARBA" id="ARBA00010641"/>
    </source>
</evidence>
<dbReference type="Gene3D" id="1.10.10.10">
    <property type="entry name" value="Winged helix-like DNA-binding domain superfamily/Winged helix DNA-binding domain"/>
    <property type="match status" value="1"/>
</dbReference>
<dbReference type="PANTHER" id="PTHR43133:SF8">
    <property type="entry name" value="RNA POLYMERASE SIGMA FACTOR HI_1459-RELATED"/>
    <property type="match status" value="1"/>
</dbReference>
<evidence type="ECO:0000256" key="5">
    <source>
        <dbReference type="ARBA" id="ARBA00023163"/>
    </source>
</evidence>
<dbReference type="InterPro" id="IPR039425">
    <property type="entry name" value="RNA_pol_sigma-70-like"/>
</dbReference>
<dbReference type="InterPro" id="IPR013324">
    <property type="entry name" value="RNA_pol_sigma_r3/r4-like"/>
</dbReference>
<dbReference type="SUPFAM" id="SSF88946">
    <property type="entry name" value="Sigma2 domain of RNA polymerase sigma factors"/>
    <property type="match status" value="1"/>
</dbReference>
<feature type="domain" description="RNA polymerase sigma factor 70 region 4 type 2" evidence="7">
    <location>
        <begin position="120"/>
        <end position="172"/>
    </location>
</feature>
<keyword evidence="4" id="KW-0238">DNA-binding</keyword>
<dbReference type="AlphaFoldDB" id="A6FZP5"/>
<evidence type="ECO:0000256" key="3">
    <source>
        <dbReference type="ARBA" id="ARBA00023082"/>
    </source>
</evidence>